<dbReference type="Proteomes" id="UP000698752">
    <property type="component" value="Unassembled WGS sequence"/>
</dbReference>
<dbReference type="RefSeq" id="WP_211871498.1">
    <property type="nucleotide sequence ID" value="NZ_JAAEDI010000034.1"/>
</dbReference>
<protein>
    <recommendedName>
        <fullName evidence="4">Porin</fullName>
    </recommendedName>
</protein>
<evidence type="ECO:0000313" key="3">
    <source>
        <dbReference type="Proteomes" id="UP000698752"/>
    </source>
</evidence>
<name>A0ABS5EP23_9PROT</name>
<feature type="signal peptide" evidence="1">
    <location>
        <begin position="1"/>
        <end position="19"/>
    </location>
</feature>
<dbReference type="EMBL" id="JAAEDI010000034">
    <property type="protein sequence ID" value="MBR0652787.1"/>
    <property type="molecule type" value="Genomic_DNA"/>
</dbReference>
<evidence type="ECO:0008006" key="4">
    <source>
        <dbReference type="Google" id="ProtNLM"/>
    </source>
</evidence>
<organism evidence="2 3">
    <name type="scientific">Neoroseomonas terrae</name>
    <dbReference type="NCBI Taxonomy" id="424799"/>
    <lineage>
        <taxon>Bacteria</taxon>
        <taxon>Pseudomonadati</taxon>
        <taxon>Pseudomonadota</taxon>
        <taxon>Alphaproteobacteria</taxon>
        <taxon>Acetobacterales</taxon>
        <taxon>Acetobacteraceae</taxon>
        <taxon>Neoroseomonas</taxon>
    </lineage>
</organism>
<reference evidence="3" key="1">
    <citation type="journal article" date="2021" name="Syst. Appl. Microbiol.">
        <title>Roseomonas hellenica sp. nov., isolated from roots of wild-growing Alkanna tinctoria.</title>
        <authorList>
            <person name="Rat A."/>
            <person name="Naranjo H.D."/>
            <person name="Lebbe L."/>
            <person name="Cnockaert M."/>
            <person name="Krigas N."/>
            <person name="Grigoriadou K."/>
            <person name="Maloupa E."/>
            <person name="Willems A."/>
        </authorList>
    </citation>
    <scope>NUCLEOTIDE SEQUENCE [LARGE SCALE GENOMIC DNA]</scope>
    <source>
        <strain evidence="3">LMG 31159</strain>
    </source>
</reference>
<gene>
    <name evidence="2" type="ORF">GXW78_24235</name>
</gene>
<feature type="chain" id="PRO_5047487536" description="Porin" evidence="1">
    <location>
        <begin position="20"/>
        <end position="422"/>
    </location>
</feature>
<sequence length="422" mass="45643">MRRASAVAAFLAVTLPATAQDAATLTRPLPEVPAPAAGVRFPQFNVEIDMSMIGVSTTSASDHARTGSSVFLFGEVAMGLALTENFSIQGVLATEPVGEGDSTGGFPDGGVIGFRRQAIFLEQLYAEFKPADTLVLQGGILVAPFGRGYHDFPGILTAVRAHEVYLVDQSLGAAATWTWLSDPRFGEHDVSAAVFTLDRTFLTGTYVTSRRCCSERYERYNRNTAAQGGPGNNGTFNNGVLALDGDRIPFLPGFSYHLAVMSLAPGSDGTAREWGYAAGIRYEHRWDRDQATLLFAEGVQFRNAGGRPRIEIETSSIDADTGEEVAGSEETTLSERTTFTTLGIQHRMGPWRATAAWQQLRRKRSVDPVPAENWYEVSVGREIGAGFSADLGYQYARYVDEEGGGRGTAHSILARLRYTGGF</sequence>
<evidence type="ECO:0000313" key="2">
    <source>
        <dbReference type="EMBL" id="MBR0652787.1"/>
    </source>
</evidence>
<evidence type="ECO:0000256" key="1">
    <source>
        <dbReference type="SAM" id="SignalP"/>
    </source>
</evidence>
<keyword evidence="3" id="KW-1185">Reference proteome</keyword>
<proteinExistence type="predicted"/>
<accession>A0ABS5EP23</accession>
<dbReference type="SUPFAM" id="SSF56935">
    <property type="entry name" value="Porins"/>
    <property type="match status" value="1"/>
</dbReference>
<comment type="caution">
    <text evidence="2">The sequence shown here is derived from an EMBL/GenBank/DDBJ whole genome shotgun (WGS) entry which is preliminary data.</text>
</comment>
<keyword evidence="1" id="KW-0732">Signal</keyword>